<dbReference type="AlphaFoldDB" id="A0A0C5WTX4"/>
<dbReference type="SUPFAM" id="SSF53335">
    <property type="entry name" value="S-adenosyl-L-methionine-dependent methyltransferases"/>
    <property type="match status" value="1"/>
</dbReference>
<dbReference type="OMA" id="PEQAVNW"/>
<evidence type="ECO:0000256" key="3">
    <source>
        <dbReference type="ARBA" id="ARBA00022691"/>
    </source>
</evidence>
<proteinExistence type="predicted"/>
<dbReference type="Pfam" id="PF10672">
    <property type="entry name" value="Methyltrans_SAM"/>
    <property type="match status" value="1"/>
</dbReference>
<dbReference type="GO" id="GO:0032259">
    <property type="term" value="P:methylation"/>
    <property type="evidence" value="ECO:0007669"/>
    <property type="project" value="UniProtKB-KW"/>
</dbReference>
<evidence type="ECO:0000313" key="6">
    <source>
        <dbReference type="Proteomes" id="UP000260363"/>
    </source>
</evidence>
<keyword evidence="2 5" id="KW-0808">Transferase</keyword>
<sequence>MMDYELLDSGDGKKLERFKDVVLIRPSATAIWPKTSPALWKQYSAEFVRVGEKGEWKYRNSHLKEWWITIDSVSCLLKLTPFGHVGIFPEHATFWQDLSPSLSKPSCKVLNLFAYTGASSIFCAQQGAAVYHVDASKAAVKWAQKNVEGNSFSEKRIFWIIEDVFSFLKKEIRRGKTYDVILLDPPTYGRGPDGETFKIDRDFFPLLEACSQLLSSSFSHMLITSHTPGHTPEFLHCLAKRALPMLSSQKWRLGENFCGEGDQRLPSGVFAQWSL</sequence>
<accession>A0A0C5WTX4</accession>
<name>A0A0C5WTX4_CHLMR</name>
<dbReference type="RefSeq" id="WP_010231215.1">
    <property type="nucleotide sequence ID" value="NZ_CP007217.1"/>
</dbReference>
<keyword evidence="3" id="KW-0949">S-adenosyl-L-methionine</keyword>
<dbReference type="InterPro" id="IPR029063">
    <property type="entry name" value="SAM-dependent_MTases_sf"/>
</dbReference>
<evidence type="ECO:0000259" key="4">
    <source>
        <dbReference type="Pfam" id="PF10672"/>
    </source>
</evidence>
<evidence type="ECO:0000313" key="5">
    <source>
        <dbReference type="EMBL" id="AJR10755.1"/>
    </source>
</evidence>
<dbReference type="STRING" id="83560.NC80_03445"/>
<organism evidence="5 6">
    <name type="scientific">Chlamydia muridarum</name>
    <dbReference type="NCBI Taxonomy" id="83560"/>
    <lineage>
        <taxon>Bacteria</taxon>
        <taxon>Pseudomonadati</taxon>
        <taxon>Chlamydiota</taxon>
        <taxon>Chlamydiia</taxon>
        <taxon>Chlamydiales</taxon>
        <taxon>Chlamydiaceae</taxon>
        <taxon>Chlamydia/Chlamydophila group</taxon>
        <taxon>Chlamydia</taxon>
    </lineage>
</organism>
<reference evidence="5 6" key="1">
    <citation type="submission" date="2014-02" db="EMBL/GenBank/DDBJ databases">
        <authorList>
            <person name="Chen C."/>
            <person name="Conrad T.A."/>
            <person name="Zhou Z."/>
            <person name="Lai Z."/>
            <person name="Zhong G."/>
        </authorList>
    </citation>
    <scope>NUCLEOTIDE SEQUENCE [LARGE SCALE GENOMIC DNA]</scope>
    <source>
        <strain evidence="5 6">Nigg3-28</strain>
    </source>
</reference>
<dbReference type="InterPro" id="IPR013780">
    <property type="entry name" value="Glyco_hydro_b"/>
</dbReference>
<dbReference type="EMBL" id="CP007217">
    <property type="protein sequence ID" value="AJR10755.1"/>
    <property type="molecule type" value="Genomic_DNA"/>
</dbReference>
<dbReference type="GeneID" id="1246045"/>
<protein>
    <submittedName>
        <fullName evidence="5">DNA methyltransferase</fullName>
    </submittedName>
</protein>
<dbReference type="PANTHER" id="PTHR43042">
    <property type="entry name" value="SAM-DEPENDENT METHYLTRANSFERASE"/>
    <property type="match status" value="1"/>
</dbReference>
<dbReference type="GO" id="GO:0008168">
    <property type="term" value="F:methyltransferase activity"/>
    <property type="evidence" value="ECO:0007669"/>
    <property type="project" value="UniProtKB-KW"/>
</dbReference>
<evidence type="ECO:0000256" key="1">
    <source>
        <dbReference type="ARBA" id="ARBA00022603"/>
    </source>
</evidence>
<dbReference type="PANTHER" id="PTHR43042:SF2">
    <property type="entry name" value="SAM-DEPENDENT METHYLTRANSFERASE"/>
    <property type="match status" value="1"/>
</dbReference>
<feature type="domain" description="S-adenosylmethionine-dependent methyltransferase" evidence="4">
    <location>
        <begin position="107"/>
        <end position="246"/>
    </location>
</feature>
<gene>
    <name evidence="5" type="ORF">BD36_03645</name>
</gene>
<dbReference type="Gene3D" id="3.40.50.150">
    <property type="entry name" value="Vaccinia Virus protein VP39"/>
    <property type="match status" value="1"/>
</dbReference>
<evidence type="ECO:0000256" key="2">
    <source>
        <dbReference type="ARBA" id="ARBA00022679"/>
    </source>
</evidence>
<keyword evidence="1 5" id="KW-0489">Methyltransferase</keyword>
<dbReference type="Proteomes" id="UP000260363">
    <property type="component" value="Chromosome"/>
</dbReference>
<dbReference type="Gene3D" id="2.60.40.1180">
    <property type="entry name" value="Golgi alpha-mannosidase II"/>
    <property type="match status" value="1"/>
</dbReference>
<dbReference type="CDD" id="cd02440">
    <property type="entry name" value="AdoMet_MTases"/>
    <property type="match status" value="1"/>
</dbReference>
<dbReference type="InterPro" id="IPR019614">
    <property type="entry name" value="SAM-dep_methyl-trfase"/>
</dbReference>